<organism evidence="2 3">
    <name type="scientific">Zalophus californianus</name>
    <name type="common">California sealion</name>
    <dbReference type="NCBI Taxonomy" id="9704"/>
    <lineage>
        <taxon>Eukaryota</taxon>
        <taxon>Metazoa</taxon>
        <taxon>Chordata</taxon>
        <taxon>Craniata</taxon>
        <taxon>Vertebrata</taxon>
        <taxon>Euteleostomi</taxon>
        <taxon>Mammalia</taxon>
        <taxon>Eutheria</taxon>
        <taxon>Laurasiatheria</taxon>
        <taxon>Carnivora</taxon>
        <taxon>Caniformia</taxon>
        <taxon>Pinnipedia</taxon>
        <taxon>Otariidae</taxon>
        <taxon>Zalophus</taxon>
    </lineage>
</organism>
<dbReference type="AlphaFoldDB" id="A0A6P9F0K1"/>
<name>A0A6P9F0K1_ZALCA</name>
<evidence type="ECO:0000256" key="1">
    <source>
        <dbReference type="SAM" id="MobiDB-lite"/>
    </source>
</evidence>
<dbReference type="RefSeq" id="XP_035579314.1">
    <property type="nucleotide sequence ID" value="XM_035723421.1"/>
</dbReference>
<dbReference type="GeneID" id="118356162"/>
<protein>
    <submittedName>
        <fullName evidence="3">Uncharacterized protein LOC118356162</fullName>
    </submittedName>
</protein>
<sequence>MAAGADETTGRRTRGSAPETRGCGPGPGGAPPTPRRGRPRRAGPRPRPLPAGRGLRGWTRVGDHACGPRPLASFLRCLGPAAAACREREPPAPVLRTHTFAKRQ</sequence>
<dbReference type="Proteomes" id="UP000515165">
    <property type="component" value="Chromosome 12"/>
</dbReference>
<feature type="region of interest" description="Disordered" evidence="1">
    <location>
        <begin position="1"/>
        <end position="59"/>
    </location>
</feature>
<dbReference type="KEGG" id="zca:118356162"/>
<reference evidence="3" key="1">
    <citation type="submission" date="2025-08" db="UniProtKB">
        <authorList>
            <consortium name="RefSeq"/>
        </authorList>
    </citation>
    <scope>IDENTIFICATION</scope>
    <source>
        <tissue evidence="3">Blood</tissue>
    </source>
</reference>
<keyword evidence="2" id="KW-1185">Reference proteome</keyword>
<gene>
    <name evidence="3" type="primary">LOC118356162</name>
</gene>
<proteinExistence type="predicted"/>
<evidence type="ECO:0000313" key="3">
    <source>
        <dbReference type="RefSeq" id="XP_035579314.1"/>
    </source>
</evidence>
<evidence type="ECO:0000313" key="2">
    <source>
        <dbReference type="Proteomes" id="UP000515165"/>
    </source>
</evidence>
<accession>A0A6P9F0K1</accession>
<feature type="compositionally biased region" description="Basic residues" evidence="1">
    <location>
        <begin position="35"/>
        <end position="44"/>
    </location>
</feature>